<dbReference type="RefSeq" id="WP_217790356.1">
    <property type="nucleotide sequence ID" value="NZ_JAHSPG010000003.1"/>
</dbReference>
<feature type="region of interest" description="Disordered" evidence="1">
    <location>
        <begin position="155"/>
        <end position="189"/>
    </location>
</feature>
<dbReference type="AlphaFoldDB" id="A0A9E2S8M8"/>
<evidence type="ECO:0000313" key="3">
    <source>
        <dbReference type="EMBL" id="MBV4356714.1"/>
    </source>
</evidence>
<proteinExistence type="predicted"/>
<protein>
    <submittedName>
        <fullName evidence="3">Plasmid pRiA4b ORF-3 family protein</fullName>
    </submittedName>
</protein>
<dbReference type="Proteomes" id="UP000812270">
    <property type="component" value="Unassembled WGS sequence"/>
</dbReference>
<name>A0A9E2S8M8_9BACT</name>
<dbReference type="Pfam" id="PF07929">
    <property type="entry name" value="PRiA4_ORF3"/>
    <property type="match status" value="1"/>
</dbReference>
<dbReference type="EMBL" id="JAHSPG010000003">
    <property type="protein sequence ID" value="MBV4356714.1"/>
    <property type="molecule type" value="Genomic_DNA"/>
</dbReference>
<evidence type="ECO:0000259" key="2">
    <source>
        <dbReference type="Pfam" id="PF07929"/>
    </source>
</evidence>
<keyword evidence="4" id="KW-1185">Reference proteome</keyword>
<feature type="compositionally biased region" description="Acidic residues" evidence="1">
    <location>
        <begin position="163"/>
        <end position="189"/>
    </location>
</feature>
<accession>A0A9E2S8M8</accession>
<organism evidence="3 4">
    <name type="scientific">Pinibacter aurantiacus</name>
    <dbReference type="NCBI Taxonomy" id="2851599"/>
    <lineage>
        <taxon>Bacteria</taxon>
        <taxon>Pseudomonadati</taxon>
        <taxon>Bacteroidota</taxon>
        <taxon>Chitinophagia</taxon>
        <taxon>Chitinophagales</taxon>
        <taxon>Chitinophagaceae</taxon>
        <taxon>Pinibacter</taxon>
    </lineage>
</organism>
<feature type="domain" description="Plasmid pRiA4b Orf3-like" evidence="2">
    <location>
        <begin position="12"/>
        <end position="134"/>
    </location>
</feature>
<gene>
    <name evidence="3" type="ORF">KTO63_06090</name>
</gene>
<evidence type="ECO:0000256" key="1">
    <source>
        <dbReference type="SAM" id="MobiDB-lite"/>
    </source>
</evidence>
<reference evidence="3" key="1">
    <citation type="submission" date="2021-06" db="EMBL/GenBank/DDBJ databases">
        <authorList>
            <person name="Huq M.A."/>
        </authorList>
    </citation>
    <scope>NUCLEOTIDE SEQUENCE</scope>
    <source>
        <strain evidence="3">MAH-26</strain>
    </source>
</reference>
<evidence type="ECO:0000313" key="4">
    <source>
        <dbReference type="Proteomes" id="UP000812270"/>
    </source>
</evidence>
<comment type="caution">
    <text evidence="3">The sequence shown here is derived from an EMBL/GenBank/DDBJ whole genome shotgun (WGS) entry which is preliminary data.</text>
</comment>
<sequence>MAVLKFRIYFEEDDSIYRDVVVKHKQTFLELHQVILKAYEFDSKHQATFYRSNDHWQRGREISLEKYNKPYKAEPLLMDATLIGTEIFDPNQKFIYVYDFAKNWTFLVELINVSKEENAKLTYPVVIRTEGIGPSQYGTKGIGGDKLTEIEEKYDLTKGAEGFGEEGEDDDTDSDSNEEEESTEETDDF</sequence>
<dbReference type="InterPro" id="IPR012912">
    <property type="entry name" value="Plasmid_pRiA4b_Orf3-like"/>
</dbReference>